<comment type="caution">
    <text evidence="1">The sequence shown here is derived from an EMBL/GenBank/DDBJ whole genome shotgun (WGS) entry which is preliminary data.</text>
</comment>
<organism evidence="1 2">
    <name type="scientific">Flavobacterium limnosediminis JC2902</name>
    <dbReference type="NCBI Taxonomy" id="1341181"/>
    <lineage>
        <taxon>Bacteria</taxon>
        <taxon>Pseudomonadati</taxon>
        <taxon>Bacteroidota</taxon>
        <taxon>Flavobacteriia</taxon>
        <taxon>Flavobacteriales</taxon>
        <taxon>Flavobacteriaceae</taxon>
        <taxon>Flavobacterium</taxon>
    </lineage>
</organism>
<evidence type="ECO:0000313" key="1">
    <source>
        <dbReference type="EMBL" id="ESU24561.1"/>
    </source>
</evidence>
<gene>
    <name evidence="1" type="ORF">FLJC2902T_32010</name>
</gene>
<proteinExistence type="predicted"/>
<name>V6SD86_9FLAO</name>
<reference evidence="1 2" key="1">
    <citation type="submission" date="2013-08" db="EMBL/GenBank/DDBJ databases">
        <title>Flavobacterium limnosediminis JC2902 genome sequencing.</title>
        <authorList>
            <person name="Lee K."/>
            <person name="Yi H."/>
            <person name="Park S."/>
            <person name="Chun J."/>
        </authorList>
    </citation>
    <scope>NUCLEOTIDE SEQUENCE [LARGE SCALE GENOMIC DNA]</scope>
    <source>
        <strain evidence="1 2">JC2902</strain>
    </source>
</reference>
<keyword evidence="2" id="KW-1185">Reference proteome</keyword>
<dbReference type="EMBL" id="AVGG01000040">
    <property type="protein sequence ID" value="ESU24561.1"/>
    <property type="molecule type" value="Genomic_DNA"/>
</dbReference>
<sequence>MFIKSVFTAFFRALPLTSRRLCGRWGFLLLMFTNIPKSLKEKISKKEGSANTDLYR</sequence>
<dbReference type="Proteomes" id="UP000018004">
    <property type="component" value="Unassembled WGS sequence"/>
</dbReference>
<evidence type="ECO:0000313" key="2">
    <source>
        <dbReference type="Proteomes" id="UP000018004"/>
    </source>
</evidence>
<accession>V6SD86</accession>
<dbReference type="AlphaFoldDB" id="V6SD86"/>
<protein>
    <submittedName>
        <fullName evidence="1">Uncharacterized protein</fullName>
    </submittedName>
</protein>